<accession>A0A1B1S0I2</accession>
<evidence type="ECO:0000259" key="1">
    <source>
        <dbReference type="Pfam" id="PF07739"/>
    </source>
</evidence>
<organism evidence="2 3">
    <name type="scientific">Planococcus versutus</name>
    <dbReference type="NCBI Taxonomy" id="1302659"/>
    <lineage>
        <taxon>Bacteria</taxon>
        <taxon>Bacillati</taxon>
        <taxon>Bacillota</taxon>
        <taxon>Bacilli</taxon>
        <taxon>Bacillales</taxon>
        <taxon>Caryophanaceae</taxon>
        <taxon>Planococcus</taxon>
    </lineage>
</organism>
<name>A0A1B1S0I2_9BACL</name>
<dbReference type="InterPro" id="IPR012925">
    <property type="entry name" value="TipAS_dom"/>
</dbReference>
<feature type="domain" description="TipAS antibiotic-recognition" evidence="1">
    <location>
        <begin position="22"/>
        <end position="89"/>
    </location>
</feature>
<sequence>MIDKEKFQGVKQKLVDDNEQRYGNEIREKFGDQLIDQSNAKMLNMSREKYREFMELEQQVVDHLVDAIKTNDSSSDAAQQTVRLHQQLAKLQ</sequence>
<evidence type="ECO:0000313" key="3">
    <source>
        <dbReference type="Proteomes" id="UP000053354"/>
    </source>
</evidence>
<dbReference type="EMBL" id="CP016540">
    <property type="protein sequence ID" value="ANU26674.1"/>
    <property type="molecule type" value="Genomic_DNA"/>
</dbReference>
<gene>
    <name evidence="2" type="ORF">I858_006500</name>
</gene>
<protein>
    <recommendedName>
        <fullName evidence="1">TipAS antibiotic-recognition domain-containing protein</fullName>
    </recommendedName>
</protein>
<reference evidence="2" key="1">
    <citation type="submission" date="2016-10" db="EMBL/GenBank/DDBJ databases">
        <authorList>
            <person name="See-Too W.S."/>
        </authorList>
    </citation>
    <scope>NUCLEOTIDE SEQUENCE</scope>
    <source>
        <strain evidence="2">L10.15</strain>
    </source>
</reference>
<dbReference type="Pfam" id="PF07739">
    <property type="entry name" value="TipAS"/>
    <property type="match status" value="1"/>
</dbReference>
<dbReference type="AlphaFoldDB" id="A0A1B1S0I2"/>
<dbReference type="Proteomes" id="UP000053354">
    <property type="component" value="Chromosome"/>
</dbReference>
<dbReference type="RefSeq" id="WP_053221267.1">
    <property type="nucleotide sequence ID" value="NZ_CP016540.2"/>
</dbReference>
<evidence type="ECO:0000313" key="2">
    <source>
        <dbReference type="EMBL" id="ANU26674.1"/>
    </source>
</evidence>
<dbReference type="STRING" id="1302659.I858_006500"/>
<dbReference type="KEGG" id="pll:I858_006500"/>
<keyword evidence="3" id="KW-1185">Reference proteome</keyword>
<proteinExistence type="predicted"/>